<comment type="caution">
    <text evidence="2">The sequence shown here is derived from an EMBL/GenBank/DDBJ whole genome shotgun (WGS) entry which is preliminary data.</text>
</comment>
<keyword evidence="1" id="KW-0472">Membrane</keyword>
<keyword evidence="3" id="KW-1185">Reference proteome</keyword>
<feature type="non-terminal residue" evidence="2">
    <location>
        <position position="1"/>
    </location>
</feature>
<dbReference type="Proteomes" id="UP001597347">
    <property type="component" value="Unassembled WGS sequence"/>
</dbReference>
<evidence type="ECO:0000256" key="1">
    <source>
        <dbReference type="SAM" id="Phobius"/>
    </source>
</evidence>
<organism evidence="2 3">
    <name type="scientific">Amnibacterium endophyticum</name>
    <dbReference type="NCBI Taxonomy" id="2109337"/>
    <lineage>
        <taxon>Bacteria</taxon>
        <taxon>Bacillati</taxon>
        <taxon>Actinomycetota</taxon>
        <taxon>Actinomycetes</taxon>
        <taxon>Micrococcales</taxon>
        <taxon>Microbacteriaceae</taxon>
        <taxon>Amnibacterium</taxon>
    </lineage>
</organism>
<evidence type="ECO:0000313" key="3">
    <source>
        <dbReference type="Proteomes" id="UP001597347"/>
    </source>
</evidence>
<name>A0ABW4LHQ8_9MICO</name>
<dbReference type="RefSeq" id="WP_377936525.1">
    <property type="nucleotide sequence ID" value="NZ_JBHUEA010000035.1"/>
</dbReference>
<feature type="transmembrane region" description="Helical" evidence="1">
    <location>
        <begin position="12"/>
        <end position="33"/>
    </location>
</feature>
<reference evidence="3" key="1">
    <citation type="journal article" date="2019" name="Int. J. Syst. Evol. Microbiol.">
        <title>The Global Catalogue of Microorganisms (GCM) 10K type strain sequencing project: providing services to taxonomists for standard genome sequencing and annotation.</title>
        <authorList>
            <consortium name="The Broad Institute Genomics Platform"/>
            <consortium name="The Broad Institute Genome Sequencing Center for Infectious Disease"/>
            <person name="Wu L."/>
            <person name="Ma J."/>
        </authorList>
    </citation>
    <scope>NUCLEOTIDE SEQUENCE [LARGE SCALE GENOMIC DNA]</scope>
    <source>
        <strain evidence="3">CGMCC 1.12471</strain>
    </source>
</reference>
<evidence type="ECO:0000313" key="2">
    <source>
        <dbReference type="EMBL" id="MFD1722961.1"/>
    </source>
</evidence>
<accession>A0ABW4LHQ8</accession>
<gene>
    <name evidence="2" type="ORF">ACFSBI_15530</name>
</gene>
<feature type="transmembrane region" description="Helical" evidence="1">
    <location>
        <begin position="53"/>
        <end position="75"/>
    </location>
</feature>
<keyword evidence="1" id="KW-1133">Transmembrane helix</keyword>
<dbReference type="EMBL" id="JBHUEA010000035">
    <property type="protein sequence ID" value="MFD1722961.1"/>
    <property type="molecule type" value="Genomic_DNA"/>
</dbReference>
<keyword evidence="1" id="KW-0812">Transmembrane</keyword>
<proteinExistence type="predicted"/>
<protein>
    <submittedName>
        <fullName evidence="2">Uncharacterized protein</fullName>
    </submittedName>
</protein>
<sequence length="93" mass="8897">AAWAGVRTTGGAGRSAATAAVAGVAALVGWLRVDGLLPGASSPVLALVDAPAALRGGPAVGLVAAFLVGLVAGVLPGRAPRTPVRRHADTVEG</sequence>